<dbReference type="EMBL" id="JAUEPS010000060">
    <property type="protein sequence ID" value="KAK0443091.1"/>
    <property type="molecule type" value="Genomic_DNA"/>
</dbReference>
<reference evidence="6" key="1">
    <citation type="submission" date="2023-06" db="EMBL/GenBank/DDBJ databases">
        <authorList>
            <consortium name="Lawrence Berkeley National Laboratory"/>
            <person name="Ahrendt S."/>
            <person name="Sahu N."/>
            <person name="Indic B."/>
            <person name="Wong-Bajracharya J."/>
            <person name="Merenyi Z."/>
            <person name="Ke H.-M."/>
            <person name="Monk M."/>
            <person name="Kocsube S."/>
            <person name="Drula E."/>
            <person name="Lipzen A."/>
            <person name="Balint B."/>
            <person name="Henrissat B."/>
            <person name="Andreopoulos B."/>
            <person name="Martin F.M."/>
            <person name="Harder C.B."/>
            <person name="Rigling D."/>
            <person name="Ford K.L."/>
            <person name="Foster G.D."/>
            <person name="Pangilinan J."/>
            <person name="Papanicolaou A."/>
            <person name="Barry K."/>
            <person name="LaButti K."/>
            <person name="Viragh M."/>
            <person name="Koriabine M."/>
            <person name="Yan M."/>
            <person name="Riley R."/>
            <person name="Champramary S."/>
            <person name="Plett K.L."/>
            <person name="Tsai I.J."/>
            <person name="Slot J."/>
            <person name="Sipos G."/>
            <person name="Plett J."/>
            <person name="Nagy L.G."/>
            <person name="Grigoriev I.V."/>
        </authorList>
    </citation>
    <scope>NUCLEOTIDE SEQUENCE</scope>
    <source>
        <strain evidence="6">CCBAS 213</strain>
    </source>
</reference>
<evidence type="ECO:0000313" key="6">
    <source>
        <dbReference type="EMBL" id="KAK0443091.1"/>
    </source>
</evidence>
<dbReference type="GO" id="GO:0030154">
    <property type="term" value="P:cell differentiation"/>
    <property type="evidence" value="ECO:0007669"/>
    <property type="project" value="TreeGrafter"/>
</dbReference>
<dbReference type="Gene3D" id="1.10.30.10">
    <property type="entry name" value="High mobility group box domain"/>
    <property type="match status" value="1"/>
</dbReference>
<evidence type="ECO:0000256" key="4">
    <source>
        <dbReference type="SAM" id="MobiDB-lite"/>
    </source>
</evidence>
<organism evidence="6 7">
    <name type="scientific">Armillaria tabescens</name>
    <name type="common">Ringless honey mushroom</name>
    <name type="synonym">Agaricus tabescens</name>
    <dbReference type="NCBI Taxonomy" id="1929756"/>
    <lineage>
        <taxon>Eukaryota</taxon>
        <taxon>Fungi</taxon>
        <taxon>Dikarya</taxon>
        <taxon>Basidiomycota</taxon>
        <taxon>Agaricomycotina</taxon>
        <taxon>Agaricomycetes</taxon>
        <taxon>Agaricomycetidae</taxon>
        <taxon>Agaricales</taxon>
        <taxon>Marasmiineae</taxon>
        <taxon>Physalacriaceae</taxon>
        <taxon>Desarmillaria</taxon>
    </lineage>
</organism>
<dbReference type="PANTHER" id="PTHR10270:SF161">
    <property type="entry name" value="SEX-DETERMINING REGION Y PROTEIN"/>
    <property type="match status" value="1"/>
</dbReference>
<dbReference type="CDD" id="cd01389">
    <property type="entry name" value="HMG-box_ROX1-like"/>
    <property type="match status" value="1"/>
</dbReference>
<dbReference type="SMART" id="SM00398">
    <property type="entry name" value="HMG"/>
    <property type="match status" value="1"/>
</dbReference>
<dbReference type="GO" id="GO:0005634">
    <property type="term" value="C:nucleus"/>
    <property type="evidence" value="ECO:0007669"/>
    <property type="project" value="UniProtKB-UniRule"/>
</dbReference>
<name>A0AA39JHY2_ARMTA</name>
<keyword evidence="7" id="KW-1185">Reference proteome</keyword>
<dbReference type="Proteomes" id="UP001175211">
    <property type="component" value="Unassembled WGS sequence"/>
</dbReference>
<feature type="DNA-binding region" description="HMG box" evidence="3">
    <location>
        <begin position="36"/>
        <end position="103"/>
    </location>
</feature>
<proteinExistence type="predicted"/>
<dbReference type="InterPro" id="IPR036910">
    <property type="entry name" value="HMG_box_dom_sf"/>
</dbReference>
<feature type="domain" description="HMG box" evidence="5">
    <location>
        <begin position="36"/>
        <end position="103"/>
    </location>
</feature>
<evidence type="ECO:0000313" key="7">
    <source>
        <dbReference type="Proteomes" id="UP001175211"/>
    </source>
</evidence>
<dbReference type="GO" id="GO:0001228">
    <property type="term" value="F:DNA-binding transcription activator activity, RNA polymerase II-specific"/>
    <property type="evidence" value="ECO:0007669"/>
    <property type="project" value="TreeGrafter"/>
</dbReference>
<evidence type="ECO:0000256" key="1">
    <source>
        <dbReference type="ARBA" id="ARBA00023125"/>
    </source>
</evidence>
<feature type="compositionally biased region" description="Basic residues" evidence="4">
    <location>
        <begin position="97"/>
        <end position="114"/>
    </location>
</feature>
<dbReference type="RefSeq" id="XP_060324585.1">
    <property type="nucleotide sequence ID" value="XM_060468647.1"/>
</dbReference>
<sequence length="212" mass="23839">MAPKLELRLRMRPRPFLPMRLPQLHLPTTQSDEPHIPRPSNCFFIFRSEFLSLDGKFLSREQTKASISAAAAWKELPEKRKAHYRDLARRRKEEHARKHPGYKYSPRRSKGGKKAHGRMKINASQTQISLDAQRFCHAPPSSVPTAPEVLQSTVQVSSPISEPTQPFMANGNEKEISPIQAMYLAPSLYHPTPPASLPSVELDTLQTGGSAL</sequence>
<dbReference type="PROSITE" id="PS50118">
    <property type="entry name" value="HMG_BOX_2"/>
    <property type="match status" value="1"/>
</dbReference>
<gene>
    <name evidence="6" type="ORF">EV420DRAFT_1315067</name>
</gene>
<keyword evidence="1 3" id="KW-0238">DNA-binding</keyword>
<evidence type="ECO:0000256" key="3">
    <source>
        <dbReference type="PROSITE-ProRule" id="PRU00267"/>
    </source>
</evidence>
<dbReference type="InterPro" id="IPR009071">
    <property type="entry name" value="HMG_box_dom"/>
</dbReference>
<protein>
    <recommendedName>
        <fullName evidence="5">HMG box domain-containing protein</fullName>
    </recommendedName>
</protein>
<evidence type="ECO:0000259" key="5">
    <source>
        <dbReference type="PROSITE" id="PS50118"/>
    </source>
</evidence>
<dbReference type="AlphaFoldDB" id="A0AA39JHY2"/>
<keyword evidence="3" id="KW-0539">Nucleus</keyword>
<evidence type="ECO:0000256" key="2">
    <source>
        <dbReference type="ARBA" id="ARBA00023163"/>
    </source>
</evidence>
<feature type="region of interest" description="Disordered" evidence="4">
    <location>
        <begin position="88"/>
        <end position="114"/>
    </location>
</feature>
<comment type="caution">
    <text evidence="6">The sequence shown here is derived from an EMBL/GenBank/DDBJ whole genome shotgun (WGS) entry which is preliminary data.</text>
</comment>
<dbReference type="InterPro" id="IPR050140">
    <property type="entry name" value="SRY-related_HMG-box_TF-like"/>
</dbReference>
<dbReference type="GeneID" id="85352195"/>
<dbReference type="PANTHER" id="PTHR10270">
    <property type="entry name" value="SOX TRANSCRIPTION FACTOR"/>
    <property type="match status" value="1"/>
</dbReference>
<keyword evidence="2" id="KW-0804">Transcription</keyword>
<accession>A0AA39JHY2</accession>
<dbReference type="Pfam" id="PF00505">
    <property type="entry name" value="HMG_box"/>
    <property type="match status" value="1"/>
</dbReference>
<dbReference type="GO" id="GO:0000978">
    <property type="term" value="F:RNA polymerase II cis-regulatory region sequence-specific DNA binding"/>
    <property type="evidence" value="ECO:0007669"/>
    <property type="project" value="TreeGrafter"/>
</dbReference>
<dbReference type="SUPFAM" id="SSF47095">
    <property type="entry name" value="HMG-box"/>
    <property type="match status" value="1"/>
</dbReference>